<dbReference type="EMBL" id="RZUL01000010">
    <property type="protein sequence ID" value="RVT39149.1"/>
    <property type="molecule type" value="Genomic_DNA"/>
</dbReference>
<evidence type="ECO:0000313" key="3">
    <source>
        <dbReference type="Proteomes" id="UP000282977"/>
    </source>
</evidence>
<dbReference type="InterPro" id="IPR011251">
    <property type="entry name" value="Luciferase-like_dom"/>
</dbReference>
<evidence type="ECO:0000259" key="1">
    <source>
        <dbReference type="Pfam" id="PF00296"/>
    </source>
</evidence>
<evidence type="ECO:0000313" key="2">
    <source>
        <dbReference type="EMBL" id="RVT39149.1"/>
    </source>
</evidence>
<dbReference type="InterPro" id="IPR036661">
    <property type="entry name" value="Luciferase-like_sf"/>
</dbReference>
<dbReference type="Pfam" id="PF00296">
    <property type="entry name" value="Bac_luciferase"/>
    <property type="match status" value="1"/>
</dbReference>
<keyword evidence="3" id="KW-1185">Reference proteome</keyword>
<organism evidence="2 3">
    <name type="scientific">Sphingobium algorifonticola</name>
    <dbReference type="NCBI Taxonomy" id="2008318"/>
    <lineage>
        <taxon>Bacteria</taxon>
        <taxon>Pseudomonadati</taxon>
        <taxon>Pseudomonadota</taxon>
        <taxon>Alphaproteobacteria</taxon>
        <taxon>Sphingomonadales</taxon>
        <taxon>Sphingomonadaceae</taxon>
        <taxon>Sphingobium</taxon>
    </lineage>
</organism>
<dbReference type="Gene3D" id="3.20.20.30">
    <property type="entry name" value="Luciferase-like domain"/>
    <property type="match status" value="1"/>
</dbReference>
<accession>A0A437J3W6</accession>
<reference evidence="2 3" key="1">
    <citation type="submission" date="2019-01" db="EMBL/GenBank/DDBJ databases">
        <authorList>
            <person name="Chen W.-M."/>
        </authorList>
    </citation>
    <scope>NUCLEOTIDE SEQUENCE [LARGE SCALE GENOMIC DNA]</scope>
    <source>
        <strain evidence="2 3">TLA-22</strain>
    </source>
</reference>
<dbReference type="Proteomes" id="UP000282977">
    <property type="component" value="Unassembled WGS sequence"/>
</dbReference>
<dbReference type="RefSeq" id="WP_127691951.1">
    <property type="nucleotide sequence ID" value="NZ_RZUL01000010.1"/>
</dbReference>
<protein>
    <submittedName>
        <fullName evidence="2">LLM class flavin-dependent oxidoreductase</fullName>
    </submittedName>
</protein>
<dbReference type="GO" id="GO:0016705">
    <property type="term" value="F:oxidoreductase activity, acting on paired donors, with incorporation or reduction of molecular oxygen"/>
    <property type="evidence" value="ECO:0007669"/>
    <property type="project" value="InterPro"/>
</dbReference>
<dbReference type="AlphaFoldDB" id="A0A437J3W6"/>
<proteinExistence type="predicted"/>
<dbReference type="SUPFAM" id="SSF51679">
    <property type="entry name" value="Bacterial luciferase-like"/>
    <property type="match status" value="1"/>
</dbReference>
<dbReference type="PANTHER" id="PTHR30137:SF6">
    <property type="entry name" value="LUCIFERASE-LIKE MONOOXYGENASE"/>
    <property type="match status" value="1"/>
</dbReference>
<gene>
    <name evidence="2" type="ORF">ENE74_16380</name>
</gene>
<comment type="caution">
    <text evidence="2">The sequence shown here is derived from an EMBL/GenBank/DDBJ whole genome shotgun (WGS) entry which is preliminary data.</text>
</comment>
<dbReference type="OrthoDB" id="5728724at2"/>
<dbReference type="InterPro" id="IPR050766">
    <property type="entry name" value="Bact_Lucif_Oxidored"/>
</dbReference>
<sequence length="435" mass="49428">MAGAHVLDERKCVRAASTDHVRRDMHMEVAFFIPPTVGSREELMQGLAGRRTDLYQRMLTDLTEIAQFMDEYGYFGMGFTEHHLSVEGMTLSNSPSMLGLYLGMQTQHLNFGALGYVLPVHDPLRVAAEVTMLDQMTQGRAFAGFARGVQTRWINTMAQHRYSLADNITDPVRYDDDRRRLFYEHLEIILKAWDNDTFSHKGDFWTIPAPKTAWPGQRMSREMGGRSLDADGNLVEIGVAPAMYNRKRPLMFEPFSVSHKSIETAAANGLVPIGIMCDPQIVSEQIDAAQRGWEKAGVYTRRGEKLGFARYMIVGETDEEAMEFAELAMFEWTYFFAQFGFNAVLARPGEDWKSIPSTISEFIRRGILFCGSPDTVNRQLEAALRTMPVEYLWLFTANELLPQAKMMKHLDLMTRKVLPNFTDRIGPNIHRKAAA</sequence>
<feature type="domain" description="Luciferase-like" evidence="1">
    <location>
        <begin position="27"/>
        <end position="384"/>
    </location>
</feature>
<dbReference type="PANTHER" id="PTHR30137">
    <property type="entry name" value="LUCIFERASE-LIKE MONOOXYGENASE"/>
    <property type="match status" value="1"/>
</dbReference>
<name>A0A437J3W6_9SPHN</name>
<dbReference type="GO" id="GO:0005829">
    <property type="term" value="C:cytosol"/>
    <property type="evidence" value="ECO:0007669"/>
    <property type="project" value="TreeGrafter"/>
</dbReference>